<sequence>MEDRLTKGFTAGIIGGITMNIWAWIASSLNLTTLTMAEWAGIMIYGRTPPFNFGETVFALLGQVLFSGALGVAFSYLVPRISSRNLLFKGWFFSIMTWFAIYAVTTLFKVEGTLNLPLKTVIANFTAATIFGLVTAAALKTYTVETAPSARMSMAPAMKPLDTEKDDDDPNTL</sequence>
<protein>
    <submittedName>
        <fullName evidence="2">Uncharacterized protein</fullName>
    </submittedName>
</protein>
<reference evidence="2 3" key="1">
    <citation type="submission" date="2018-06" db="EMBL/GenBank/DDBJ databases">
        <authorList>
            <person name="Strepis N."/>
        </authorList>
    </citation>
    <scope>NUCLEOTIDE SEQUENCE [LARGE SCALE GENOMIC DNA]</scope>
    <source>
        <strain evidence="2">LUCI</strain>
    </source>
</reference>
<feature type="transmembrane region" description="Helical" evidence="1">
    <location>
        <begin position="90"/>
        <end position="110"/>
    </location>
</feature>
<keyword evidence="3" id="KW-1185">Reference proteome</keyword>
<dbReference type="Proteomes" id="UP000277811">
    <property type="component" value="Unassembled WGS sequence"/>
</dbReference>
<dbReference type="OrthoDB" id="1796762at2"/>
<dbReference type="RefSeq" id="WP_122629809.1">
    <property type="nucleotide sequence ID" value="NZ_UPPP01000105.1"/>
</dbReference>
<accession>A0A498RC67</accession>
<dbReference type="EMBL" id="UPPP01000105">
    <property type="protein sequence ID" value="VBB08981.1"/>
    <property type="molecule type" value="Genomic_DNA"/>
</dbReference>
<keyword evidence="1" id="KW-0812">Transmembrane</keyword>
<organism evidence="2 3">
    <name type="scientific">Lucifera butyrica</name>
    <dbReference type="NCBI Taxonomy" id="1351585"/>
    <lineage>
        <taxon>Bacteria</taxon>
        <taxon>Bacillati</taxon>
        <taxon>Bacillota</taxon>
        <taxon>Negativicutes</taxon>
        <taxon>Veillonellales</taxon>
        <taxon>Veillonellaceae</taxon>
        <taxon>Lucifera</taxon>
    </lineage>
</organism>
<dbReference type="AlphaFoldDB" id="A0A498RC67"/>
<keyword evidence="1" id="KW-1133">Transmembrane helix</keyword>
<evidence type="ECO:0000313" key="3">
    <source>
        <dbReference type="Proteomes" id="UP000277811"/>
    </source>
</evidence>
<feature type="transmembrane region" description="Helical" evidence="1">
    <location>
        <begin position="21"/>
        <end position="45"/>
    </location>
</feature>
<feature type="transmembrane region" description="Helical" evidence="1">
    <location>
        <begin position="57"/>
        <end position="78"/>
    </location>
</feature>
<keyword evidence="1" id="KW-0472">Membrane</keyword>
<evidence type="ECO:0000256" key="1">
    <source>
        <dbReference type="SAM" id="Phobius"/>
    </source>
</evidence>
<proteinExistence type="predicted"/>
<name>A0A498RC67_9FIRM</name>
<evidence type="ECO:0000313" key="2">
    <source>
        <dbReference type="EMBL" id="VBB08981.1"/>
    </source>
</evidence>
<feature type="transmembrane region" description="Helical" evidence="1">
    <location>
        <begin position="122"/>
        <end position="142"/>
    </location>
</feature>
<gene>
    <name evidence="2" type="ORF">LUCI_4267</name>
</gene>